<protein>
    <submittedName>
        <fullName evidence="1">Uncharacterized protein</fullName>
    </submittedName>
</protein>
<dbReference type="PANTHER" id="PTHR15923:SF3">
    <property type="entry name" value="IMMUNOGLOBULIN-LIKE DOMAIN-CONTAINING RECEPTOR 1"/>
    <property type="match status" value="1"/>
</dbReference>
<evidence type="ECO:0000313" key="1">
    <source>
        <dbReference type="EMBL" id="KAG8546633.1"/>
    </source>
</evidence>
<evidence type="ECO:0000313" key="2">
    <source>
        <dbReference type="Proteomes" id="UP000824782"/>
    </source>
</evidence>
<dbReference type="GO" id="GO:0070506">
    <property type="term" value="F:high-density lipoprotein particle receptor activity"/>
    <property type="evidence" value="ECO:0007669"/>
    <property type="project" value="TreeGrafter"/>
</dbReference>
<comment type="caution">
    <text evidence="1">The sequence shown here is derived from an EMBL/GenBank/DDBJ whole genome shotgun (WGS) entry which is preliminary data.</text>
</comment>
<dbReference type="EMBL" id="WNYA01001001">
    <property type="protein sequence ID" value="KAG8546633.1"/>
    <property type="molecule type" value="Genomic_DNA"/>
</dbReference>
<organism evidence="1 2">
    <name type="scientific">Engystomops pustulosus</name>
    <name type="common">Tungara frog</name>
    <name type="synonym">Physalaemus pustulosus</name>
    <dbReference type="NCBI Taxonomy" id="76066"/>
    <lineage>
        <taxon>Eukaryota</taxon>
        <taxon>Metazoa</taxon>
        <taxon>Chordata</taxon>
        <taxon>Craniata</taxon>
        <taxon>Vertebrata</taxon>
        <taxon>Euteleostomi</taxon>
        <taxon>Amphibia</taxon>
        <taxon>Batrachia</taxon>
        <taxon>Anura</taxon>
        <taxon>Neobatrachia</taxon>
        <taxon>Hyloidea</taxon>
        <taxon>Leptodactylidae</taxon>
        <taxon>Leiuperinae</taxon>
        <taxon>Engystomops</taxon>
    </lineage>
</organism>
<name>A0AAV6ZE76_ENGPU</name>
<accession>A0AAV6ZE76</accession>
<reference evidence="1" key="1">
    <citation type="thesis" date="2020" institute="ProQuest LLC" country="789 East Eisenhower Parkway, Ann Arbor, MI, USA">
        <title>Comparative Genomics and Chromosome Evolution.</title>
        <authorList>
            <person name="Mudd A.B."/>
        </authorList>
    </citation>
    <scope>NUCLEOTIDE SEQUENCE</scope>
    <source>
        <strain evidence="1">237g6f4</strain>
        <tissue evidence="1">Blood</tissue>
    </source>
</reference>
<gene>
    <name evidence="1" type="ORF">GDO81_030192</name>
</gene>
<dbReference type="InterPro" id="IPR051874">
    <property type="entry name" value="Ig-like_domain-LISCH7"/>
</dbReference>
<dbReference type="AlphaFoldDB" id="A0AAV6ZE76"/>
<proteinExistence type="predicted"/>
<dbReference type="Proteomes" id="UP000824782">
    <property type="component" value="Unassembled WGS sequence"/>
</dbReference>
<keyword evidence="2" id="KW-1185">Reference proteome</keyword>
<sequence length="115" mass="13340">PGSLAIQVRVQDTERHTMLFSSIILRCEYSTSALIQDVSVTWRYKSFCKDPIFEYYSASYQAALSLGQDPSNDCNDNQREVRIVIQRRGQNEPVLGTDYRQRKITIQNSEYRVVL</sequence>
<dbReference type="GO" id="GO:0005886">
    <property type="term" value="C:plasma membrane"/>
    <property type="evidence" value="ECO:0007669"/>
    <property type="project" value="TreeGrafter"/>
</dbReference>
<dbReference type="PANTHER" id="PTHR15923">
    <property type="entry name" value="TRANSMEMBRANE AND IMMUNOGLOBULIN DOMAIN-CONTAINING PROTEIN"/>
    <property type="match status" value="1"/>
</dbReference>
<feature type="non-terminal residue" evidence="1">
    <location>
        <position position="1"/>
    </location>
</feature>